<dbReference type="InterPro" id="IPR002109">
    <property type="entry name" value="Glutaredoxin"/>
</dbReference>
<dbReference type="Proteomes" id="UP000318428">
    <property type="component" value="Unassembled WGS sequence"/>
</dbReference>
<comment type="caution">
    <text evidence="3">The sequence shown here is derived from an EMBL/GenBank/DDBJ whole genome shotgun (WGS) entry which is preliminary data.</text>
</comment>
<evidence type="ECO:0000259" key="1">
    <source>
        <dbReference type="Pfam" id="PF00462"/>
    </source>
</evidence>
<reference evidence="4 5" key="1">
    <citation type="submission" date="2019-06" db="EMBL/GenBank/DDBJ databases">
        <title>Pseudomonas bimorpha sp. nov. isolated from bovine raw milk and skim milk concentrate.</title>
        <authorList>
            <person name="Hofmann K."/>
            <person name="Huptas C."/>
            <person name="Doll E."/>
            <person name="Scherer S."/>
            <person name="Wenning M."/>
        </authorList>
    </citation>
    <scope>NUCLEOTIDE SEQUENCE [LARGE SCALE GENOMIC DNA]</scope>
    <source>
        <strain evidence="2 5">DSM 108989</strain>
        <strain evidence="3 4">DSM 108990</strain>
    </source>
</reference>
<proteinExistence type="predicted"/>
<dbReference type="Gene3D" id="3.40.30.10">
    <property type="entry name" value="Glutaredoxin"/>
    <property type="match status" value="1"/>
</dbReference>
<gene>
    <name evidence="3" type="ORF">FJD37_13465</name>
    <name evidence="2" type="ORF">FJD38_11235</name>
</gene>
<dbReference type="RefSeq" id="WP_122782509.1">
    <property type="nucleotide sequence ID" value="NZ_CP142033.1"/>
</dbReference>
<protein>
    <submittedName>
        <fullName evidence="3">Glutaredoxin family protein</fullName>
    </submittedName>
</protein>
<name>A0A5C5PVW7_9PSED</name>
<dbReference type="SUPFAM" id="SSF52833">
    <property type="entry name" value="Thioredoxin-like"/>
    <property type="match status" value="1"/>
</dbReference>
<dbReference type="Proteomes" id="UP000317901">
    <property type="component" value="Unassembled WGS sequence"/>
</dbReference>
<dbReference type="PROSITE" id="PS51354">
    <property type="entry name" value="GLUTAREDOXIN_2"/>
    <property type="match status" value="1"/>
</dbReference>
<dbReference type="AlphaFoldDB" id="A0A5C5PVW7"/>
<keyword evidence="5" id="KW-1185">Reference proteome</keyword>
<dbReference type="PANTHER" id="PTHR34386:SF1">
    <property type="entry name" value="GLUTAREDOXIN-LIKE PROTEIN NRDH"/>
    <property type="match status" value="1"/>
</dbReference>
<dbReference type="EMBL" id="VFIP01000024">
    <property type="protein sequence ID" value="TWR90806.1"/>
    <property type="molecule type" value="Genomic_DNA"/>
</dbReference>
<dbReference type="EMBL" id="VFIO01000003">
    <property type="protein sequence ID" value="TWR90079.1"/>
    <property type="molecule type" value="Genomic_DNA"/>
</dbReference>
<dbReference type="CDD" id="cd02976">
    <property type="entry name" value="NrdH"/>
    <property type="match status" value="1"/>
</dbReference>
<dbReference type="PANTHER" id="PTHR34386">
    <property type="entry name" value="GLUTAREDOXIN"/>
    <property type="match status" value="1"/>
</dbReference>
<accession>A0A5C5PVW7</accession>
<evidence type="ECO:0000313" key="5">
    <source>
        <dbReference type="Proteomes" id="UP000318428"/>
    </source>
</evidence>
<dbReference type="GO" id="GO:0045454">
    <property type="term" value="P:cell redox homeostasis"/>
    <property type="evidence" value="ECO:0007669"/>
    <property type="project" value="TreeGrafter"/>
</dbReference>
<dbReference type="OrthoDB" id="8991911at2"/>
<sequence length="124" mass="13768">MFNGILKKVLFVLIVVVVFQNWGKIQRVLNPSGVVSEQTRADARVVLYATQWCGYCKATRRFLDEKGIPFKEFDIDKDATAREAYEALGGRGIPILDVNGTLIRDFKPEAIEAALKSPAKAPSP</sequence>
<feature type="domain" description="Glutaredoxin" evidence="1">
    <location>
        <begin position="45"/>
        <end position="103"/>
    </location>
</feature>
<dbReference type="InterPro" id="IPR036249">
    <property type="entry name" value="Thioredoxin-like_sf"/>
</dbReference>
<dbReference type="GO" id="GO:0009055">
    <property type="term" value="F:electron transfer activity"/>
    <property type="evidence" value="ECO:0007669"/>
    <property type="project" value="TreeGrafter"/>
</dbReference>
<organism evidence="3 4">
    <name type="scientific">Pseudomonas saxonica</name>
    <dbReference type="NCBI Taxonomy" id="2600598"/>
    <lineage>
        <taxon>Bacteria</taxon>
        <taxon>Pseudomonadati</taxon>
        <taxon>Pseudomonadota</taxon>
        <taxon>Gammaproteobacteria</taxon>
        <taxon>Pseudomonadales</taxon>
        <taxon>Pseudomonadaceae</taxon>
        <taxon>Pseudomonas</taxon>
    </lineage>
</organism>
<evidence type="ECO:0000313" key="3">
    <source>
        <dbReference type="EMBL" id="TWR90806.1"/>
    </source>
</evidence>
<evidence type="ECO:0000313" key="4">
    <source>
        <dbReference type="Proteomes" id="UP000317901"/>
    </source>
</evidence>
<evidence type="ECO:0000313" key="2">
    <source>
        <dbReference type="EMBL" id="TWR90079.1"/>
    </source>
</evidence>
<dbReference type="Pfam" id="PF00462">
    <property type="entry name" value="Glutaredoxin"/>
    <property type="match status" value="1"/>
</dbReference>
<dbReference type="InterPro" id="IPR051548">
    <property type="entry name" value="Grx-like_ET"/>
</dbReference>